<dbReference type="PROSITE" id="PS50928">
    <property type="entry name" value="ABC_TM1"/>
    <property type="match status" value="1"/>
</dbReference>
<dbReference type="InterPro" id="IPR035906">
    <property type="entry name" value="MetI-like_sf"/>
</dbReference>
<dbReference type="GO" id="GO:0005886">
    <property type="term" value="C:plasma membrane"/>
    <property type="evidence" value="ECO:0007669"/>
    <property type="project" value="UniProtKB-SubCell"/>
</dbReference>
<feature type="transmembrane region" description="Helical" evidence="7">
    <location>
        <begin position="517"/>
        <end position="538"/>
    </location>
</feature>
<feature type="transmembrane region" description="Helical" evidence="7">
    <location>
        <begin position="331"/>
        <end position="355"/>
    </location>
</feature>
<evidence type="ECO:0000256" key="1">
    <source>
        <dbReference type="ARBA" id="ARBA00004141"/>
    </source>
</evidence>
<gene>
    <name evidence="9" type="ORF">HR065_00560</name>
</gene>
<proteinExistence type="inferred from homology"/>
<name>A0A851H9M7_9MOLU</name>
<feature type="domain" description="ABC transmembrane type-1" evidence="8">
    <location>
        <begin position="332"/>
        <end position="539"/>
    </location>
</feature>
<dbReference type="AlphaFoldDB" id="A0A851H9M7"/>
<evidence type="ECO:0000256" key="6">
    <source>
        <dbReference type="ARBA" id="ARBA00023136"/>
    </source>
</evidence>
<dbReference type="InterPro" id="IPR000515">
    <property type="entry name" value="MetI-like"/>
</dbReference>
<evidence type="ECO:0000259" key="8">
    <source>
        <dbReference type="PROSITE" id="PS50928"/>
    </source>
</evidence>
<dbReference type="Pfam" id="PF00497">
    <property type="entry name" value="SBP_bac_3"/>
    <property type="match status" value="1"/>
</dbReference>
<sequence>MKTTPFSQFFKKNYRLFLWFLVVLPILLRLNYMVFYVYSDKTNQIKKGEDLVLGMHTVFPPFAFNGHPDSEDSFPTQDGEYASGFDSLLANKIAEKIGKKLIIKHYGYPAILDSIPNESTDIIMGGMNATKERLKTMEAVEYYSPAVGVLIRKDDPRFKDLKGDTVSKKDFQNIALKAARDNNPIKYSTITHSTFDLPNETTRTLQEWRLLGGGLARENSTESSFLVKNKSADICLFDYPPIKLLSDNDQSFKAFKLEGFTIPPVALFLKKDRNDGLKEKLIQAVQEINEKEKEDLLNKAFQDFVHIQSLRQQPQNTFVKMFKQLPFYRKAFIISVTLALNGLFLGFFLSLLVLLMKLFASHQKNSPKGVIYVKKALLMFIDGIDNALKAVPMIIQVLIVSKILTHQFDFFQKEQFLATFYTALLLLTINTAFNLAAIMFRNIRFLDQGQIEGAYALGMNNKQVFQHIIFEQTFQRTYPFIWDQLIINFKDTAVFGLIGVANLVYQANKEIAITFDGITPLLLISLIYLFLVNVVYILNRKHHPKKA</sequence>
<comment type="similarity">
    <text evidence="2">Belongs to the binding-protein-dependent transport system permease family. HisMQ subfamily.</text>
</comment>
<organism evidence="9 10">
    <name type="scientific">Candidatus Phytoplasma pruni</name>
    <dbReference type="NCBI Taxonomy" id="479893"/>
    <lineage>
        <taxon>Bacteria</taxon>
        <taxon>Bacillati</taxon>
        <taxon>Mycoplasmatota</taxon>
        <taxon>Mollicutes</taxon>
        <taxon>Acholeplasmatales</taxon>
        <taxon>Acholeplasmataceae</taxon>
        <taxon>Candidatus Phytoplasma</taxon>
        <taxon>16SrIII (X-disease group)</taxon>
    </lineage>
</organism>
<reference evidence="9 10" key="1">
    <citation type="submission" date="2020-06" db="EMBL/GenBank/DDBJ databases">
        <title>Draft genome sequence of Candidatus Phytoplasma pruni (X-disease group, subgroup 16SrIII-B) strain ChTDIII from Argentina.</title>
        <authorList>
            <person name="Fernandez F.D."/>
            <person name="Zuebert C."/>
            <person name="Huettel B."/>
            <person name="Kube M."/>
            <person name="Conci L.R."/>
        </authorList>
    </citation>
    <scope>NUCLEOTIDE SEQUENCE [LARGE SCALE GENOMIC DNA]</scope>
    <source>
        <strain evidence="9 10">ChTDIII</strain>
    </source>
</reference>
<evidence type="ECO:0000313" key="10">
    <source>
        <dbReference type="Proteomes" id="UP000568109"/>
    </source>
</evidence>
<keyword evidence="10" id="KW-1185">Reference proteome</keyword>
<evidence type="ECO:0000256" key="3">
    <source>
        <dbReference type="ARBA" id="ARBA00022692"/>
    </source>
</evidence>
<dbReference type="CDD" id="cd06261">
    <property type="entry name" value="TM_PBP2"/>
    <property type="match status" value="1"/>
</dbReference>
<dbReference type="SUPFAM" id="SSF53850">
    <property type="entry name" value="Periplasmic binding protein-like II"/>
    <property type="match status" value="1"/>
</dbReference>
<evidence type="ECO:0000256" key="4">
    <source>
        <dbReference type="ARBA" id="ARBA00022970"/>
    </source>
</evidence>
<evidence type="ECO:0000313" key="9">
    <source>
        <dbReference type="EMBL" id="NWN45577.1"/>
    </source>
</evidence>
<evidence type="ECO:0000256" key="2">
    <source>
        <dbReference type="ARBA" id="ARBA00010072"/>
    </source>
</evidence>
<keyword evidence="5 7" id="KW-1133">Transmembrane helix</keyword>
<dbReference type="Gene3D" id="1.10.3720.10">
    <property type="entry name" value="MetI-like"/>
    <property type="match status" value="1"/>
</dbReference>
<feature type="transmembrane region" description="Helical" evidence="7">
    <location>
        <begin position="16"/>
        <end position="38"/>
    </location>
</feature>
<evidence type="ECO:0000256" key="7">
    <source>
        <dbReference type="RuleBase" id="RU363032"/>
    </source>
</evidence>
<dbReference type="EMBL" id="JABUOH010000019">
    <property type="protein sequence ID" value="NWN45577.1"/>
    <property type="molecule type" value="Genomic_DNA"/>
</dbReference>
<dbReference type="GO" id="GO:0006865">
    <property type="term" value="P:amino acid transport"/>
    <property type="evidence" value="ECO:0007669"/>
    <property type="project" value="UniProtKB-KW"/>
</dbReference>
<comment type="subcellular location">
    <subcellularLocation>
        <location evidence="7">Cell membrane</location>
        <topology evidence="7">Multi-pass membrane protein</topology>
    </subcellularLocation>
    <subcellularLocation>
        <location evidence="1">Membrane</location>
        <topology evidence="1">Multi-pass membrane protein</topology>
    </subcellularLocation>
</comment>
<dbReference type="Proteomes" id="UP000568109">
    <property type="component" value="Unassembled WGS sequence"/>
</dbReference>
<keyword evidence="7" id="KW-0813">Transport</keyword>
<feature type="transmembrane region" description="Helical" evidence="7">
    <location>
        <begin position="485"/>
        <end position="505"/>
    </location>
</feature>
<keyword evidence="6 7" id="KW-0472">Membrane</keyword>
<keyword evidence="3 7" id="KW-0812">Transmembrane</keyword>
<dbReference type="PANTHER" id="PTHR30614">
    <property type="entry name" value="MEMBRANE COMPONENT OF AMINO ACID ABC TRANSPORTER"/>
    <property type="match status" value="1"/>
</dbReference>
<keyword evidence="4" id="KW-0029">Amino-acid transport</keyword>
<dbReference type="InterPro" id="IPR001638">
    <property type="entry name" value="Solute-binding_3/MltF_N"/>
</dbReference>
<dbReference type="Pfam" id="PF00528">
    <property type="entry name" value="BPD_transp_1"/>
    <property type="match status" value="1"/>
</dbReference>
<dbReference type="PANTHER" id="PTHR30614:SF20">
    <property type="entry name" value="GLUTAMINE TRANSPORT SYSTEM PERMEASE PROTEIN GLNP"/>
    <property type="match status" value="1"/>
</dbReference>
<accession>A0A851H9M7</accession>
<comment type="caution">
    <text evidence="9">The sequence shown here is derived from an EMBL/GenBank/DDBJ whole genome shotgun (WGS) entry which is preliminary data.</text>
</comment>
<dbReference type="GO" id="GO:0055085">
    <property type="term" value="P:transmembrane transport"/>
    <property type="evidence" value="ECO:0007669"/>
    <property type="project" value="InterPro"/>
</dbReference>
<feature type="transmembrane region" description="Helical" evidence="7">
    <location>
        <begin position="419"/>
        <end position="440"/>
    </location>
</feature>
<dbReference type="SUPFAM" id="SSF161098">
    <property type="entry name" value="MetI-like"/>
    <property type="match status" value="1"/>
</dbReference>
<dbReference type="RefSeq" id="WP_178733978.1">
    <property type="nucleotide sequence ID" value="NZ_JABUOH010000019.1"/>
</dbReference>
<dbReference type="SMART" id="SM00062">
    <property type="entry name" value="PBPb"/>
    <property type="match status" value="1"/>
</dbReference>
<protein>
    <submittedName>
        <fullName evidence="9">Transporter substrate-binding domain-containing protein</fullName>
    </submittedName>
</protein>
<dbReference type="InterPro" id="IPR043429">
    <property type="entry name" value="ArtM/GltK/GlnP/TcyL/YhdX-like"/>
</dbReference>
<dbReference type="Gene3D" id="3.40.190.10">
    <property type="entry name" value="Periplasmic binding protein-like II"/>
    <property type="match status" value="2"/>
</dbReference>
<evidence type="ECO:0000256" key="5">
    <source>
        <dbReference type="ARBA" id="ARBA00022989"/>
    </source>
</evidence>